<dbReference type="STRING" id="1392877.SAMN05216221_0214"/>
<sequence>MLKSIKVRDYMTRHLVTFRPEMDLFTAINRLLEHTLASAPVVDAQGHLIGMLSESDCLRAILAGAYFDDAHGTVGGYMTPAVDTIDADADVIQAAETFLRGQRRRLPVLENERLVGLISRHDVLRAVKEFAQHEKGKPND</sequence>
<dbReference type="Gene3D" id="3.10.580.10">
    <property type="entry name" value="CBS-domain"/>
    <property type="match status" value="1"/>
</dbReference>
<dbReference type="CDD" id="cd04629">
    <property type="entry name" value="CBS_pair_bac"/>
    <property type="match status" value="1"/>
</dbReference>
<dbReference type="PANTHER" id="PTHR43080">
    <property type="entry name" value="CBS DOMAIN-CONTAINING PROTEIN CBSX3, MITOCHONDRIAL"/>
    <property type="match status" value="1"/>
</dbReference>
<dbReference type="OrthoDB" id="9790355at2"/>
<dbReference type="PANTHER" id="PTHR43080:SF26">
    <property type="entry name" value="REGULATORY PROTEIN"/>
    <property type="match status" value="1"/>
</dbReference>
<protein>
    <submittedName>
        <fullName evidence="4">CBS domain-containing protein</fullName>
    </submittedName>
</protein>
<feature type="domain" description="CBS" evidence="3">
    <location>
        <begin position="78"/>
        <end position="135"/>
    </location>
</feature>
<evidence type="ECO:0000259" key="3">
    <source>
        <dbReference type="PROSITE" id="PS51371"/>
    </source>
</evidence>
<dbReference type="SMART" id="SM00116">
    <property type="entry name" value="CBS"/>
    <property type="match status" value="2"/>
</dbReference>
<keyword evidence="5" id="KW-1185">Reference proteome</keyword>
<proteinExistence type="predicted"/>
<dbReference type="InterPro" id="IPR046342">
    <property type="entry name" value="CBS_dom_sf"/>
</dbReference>
<evidence type="ECO:0000313" key="4">
    <source>
        <dbReference type="EMBL" id="SDR75430.1"/>
    </source>
</evidence>
<dbReference type="InterPro" id="IPR000644">
    <property type="entry name" value="CBS_dom"/>
</dbReference>
<dbReference type="AlphaFoldDB" id="A0A1H1LM48"/>
<keyword evidence="1 2" id="KW-0129">CBS domain</keyword>
<evidence type="ECO:0000313" key="5">
    <source>
        <dbReference type="Proteomes" id="UP000243359"/>
    </source>
</evidence>
<dbReference type="SUPFAM" id="SSF54631">
    <property type="entry name" value="CBS-domain pair"/>
    <property type="match status" value="1"/>
</dbReference>
<dbReference type="Pfam" id="PF00571">
    <property type="entry name" value="CBS"/>
    <property type="match status" value="2"/>
</dbReference>
<evidence type="ECO:0000256" key="2">
    <source>
        <dbReference type="PROSITE-ProRule" id="PRU00703"/>
    </source>
</evidence>
<organism evidence="4 5">
    <name type="scientific">Pseudomonas oryzae</name>
    <dbReference type="NCBI Taxonomy" id="1392877"/>
    <lineage>
        <taxon>Bacteria</taxon>
        <taxon>Pseudomonadati</taxon>
        <taxon>Pseudomonadota</taxon>
        <taxon>Gammaproteobacteria</taxon>
        <taxon>Pseudomonadales</taxon>
        <taxon>Pseudomonadaceae</taxon>
        <taxon>Pseudomonas</taxon>
    </lineage>
</organism>
<dbReference type="InterPro" id="IPR051257">
    <property type="entry name" value="Diverse_CBS-Domain"/>
</dbReference>
<dbReference type="PROSITE" id="PS51371">
    <property type="entry name" value="CBS"/>
    <property type="match status" value="2"/>
</dbReference>
<gene>
    <name evidence="4" type="ORF">SAMN05216221_0214</name>
</gene>
<reference evidence="5" key="1">
    <citation type="submission" date="2016-10" db="EMBL/GenBank/DDBJ databases">
        <authorList>
            <person name="Varghese N."/>
            <person name="Submissions S."/>
        </authorList>
    </citation>
    <scope>NUCLEOTIDE SEQUENCE [LARGE SCALE GENOMIC DNA]</scope>
    <source>
        <strain evidence="5">KCTC 32247</strain>
    </source>
</reference>
<accession>A0A1H1LM48</accession>
<name>A0A1H1LM48_9PSED</name>
<dbReference type="Proteomes" id="UP000243359">
    <property type="component" value="Chromosome I"/>
</dbReference>
<feature type="domain" description="CBS" evidence="3">
    <location>
        <begin position="11"/>
        <end position="67"/>
    </location>
</feature>
<dbReference type="RefSeq" id="WP_090347209.1">
    <property type="nucleotide sequence ID" value="NZ_LT629751.1"/>
</dbReference>
<dbReference type="InterPro" id="IPR044729">
    <property type="entry name" value="CBS_bac"/>
</dbReference>
<evidence type="ECO:0000256" key="1">
    <source>
        <dbReference type="ARBA" id="ARBA00023122"/>
    </source>
</evidence>
<dbReference type="EMBL" id="LT629751">
    <property type="protein sequence ID" value="SDR75430.1"/>
    <property type="molecule type" value="Genomic_DNA"/>
</dbReference>